<dbReference type="EMBL" id="MPIN01000010">
    <property type="protein sequence ID" value="OJH36438.1"/>
    <property type="molecule type" value="Genomic_DNA"/>
</dbReference>
<protein>
    <recommendedName>
        <fullName evidence="3">PIN domain-containing protein</fullName>
    </recommendedName>
</protein>
<dbReference type="InterPro" id="IPR029060">
    <property type="entry name" value="PIN-like_dom_sf"/>
</dbReference>
<evidence type="ECO:0008006" key="3">
    <source>
        <dbReference type="Google" id="ProtNLM"/>
    </source>
</evidence>
<dbReference type="Proteomes" id="UP000182229">
    <property type="component" value="Unassembled WGS sequence"/>
</dbReference>
<dbReference type="STRING" id="83449.BON30_32235"/>
<proteinExistence type="predicted"/>
<accession>A0A1L9B2E8</accession>
<keyword evidence="2" id="KW-1185">Reference proteome</keyword>
<evidence type="ECO:0000313" key="2">
    <source>
        <dbReference type="Proteomes" id="UP000182229"/>
    </source>
</evidence>
<evidence type="ECO:0000313" key="1">
    <source>
        <dbReference type="EMBL" id="OJH36438.1"/>
    </source>
</evidence>
<dbReference type="SUPFAM" id="SSF88723">
    <property type="entry name" value="PIN domain-like"/>
    <property type="match status" value="1"/>
</dbReference>
<reference evidence="2" key="1">
    <citation type="submission" date="2016-11" db="EMBL/GenBank/DDBJ databases">
        <authorList>
            <person name="Shukria A."/>
            <person name="Stevens D.C."/>
        </authorList>
    </citation>
    <scope>NUCLEOTIDE SEQUENCE [LARGE SCALE GENOMIC DNA]</scope>
    <source>
        <strain evidence="2">Cbfe23</strain>
    </source>
</reference>
<sequence>MVVIDACSALNLLATGRSVEFLRALDWSLLVLPEVKHEAHRLRGPLEEEGQPTWLLADWAPLEQSALMTLHAPESPSEAFVEAFISAAENLTDVDAAAVALAGSLGLPLLSDDNKVRKVFQRLYPALKLQATLSLIRAASNHLGLSPEALRDVLDALRWKARFAPPKQDPLRDWYMEHLRSG</sequence>
<comment type="caution">
    <text evidence="1">The sequence shown here is derived from an EMBL/GenBank/DDBJ whole genome shotgun (WGS) entry which is preliminary data.</text>
</comment>
<gene>
    <name evidence="1" type="ORF">BON30_32235</name>
</gene>
<name>A0A1L9B2E8_9BACT</name>
<reference evidence="1 2" key="2">
    <citation type="submission" date="2016-12" db="EMBL/GenBank/DDBJ databases">
        <title>Draft Genome Sequence of Cystobacter ferrugineus Strain Cbfe23.</title>
        <authorList>
            <person name="Akbar S."/>
            <person name="Dowd S.E."/>
            <person name="Stevens D.C."/>
        </authorList>
    </citation>
    <scope>NUCLEOTIDE SEQUENCE [LARGE SCALE GENOMIC DNA]</scope>
    <source>
        <strain evidence="1 2">Cbfe23</strain>
    </source>
</reference>
<organism evidence="1 2">
    <name type="scientific">Cystobacter ferrugineus</name>
    <dbReference type="NCBI Taxonomy" id="83449"/>
    <lineage>
        <taxon>Bacteria</taxon>
        <taxon>Pseudomonadati</taxon>
        <taxon>Myxococcota</taxon>
        <taxon>Myxococcia</taxon>
        <taxon>Myxococcales</taxon>
        <taxon>Cystobacterineae</taxon>
        <taxon>Archangiaceae</taxon>
        <taxon>Cystobacter</taxon>
    </lineage>
</organism>
<dbReference type="AlphaFoldDB" id="A0A1L9B2E8"/>